<dbReference type="Proteomes" id="UP001597112">
    <property type="component" value="Unassembled WGS sequence"/>
</dbReference>
<keyword evidence="3" id="KW-0378">Hydrolase</keyword>
<gene>
    <name evidence="3" type="ORF">ACFQ21_18030</name>
</gene>
<evidence type="ECO:0000256" key="1">
    <source>
        <dbReference type="SAM" id="SignalP"/>
    </source>
</evidence>
<dbReference type="Pfam" id="PF02836">
    <property type="entry name" value="Glyco_hydro_2_C"/>
    <property type="match status" value="1"/>
</dbReference>
<keyword evidence="1" id="KW-0732">Signal</keyword>
<organism evidence="3 4">
    <name type="scientific">Ohtaekwangia kribbensis</name>
    <dbReference type="NCBI Taxonomy" id="688913"/>
    <lineage>
        <taxon>Bacteria</taxon>
        <taxon>Pseudomonadati</taxon>
        <taxon>Bacteroidota</taxon>
        <taxon>Cytophagia</taxon>
        <taxon>Cytophagales</taxon>
        <taxon>Fulvivirgaceae</taxon>
        <taxon>Ohtaekwangia</taxon>
    </lineage>
</organism>
<evidence type="ECO:0000313" key="3">
    <source>
        <dbReference type="EMBL" id="MFD1001233.1"/>
    </source>
</evidence>
<evidence type="ECO:0000313" key="4">
    <source>
        <dbReference type="Proteomes" id="UP001597112"/>
    </source>
</evidence>
<feature type="domain" description="Glycoside hydrolase family 2 catalytic" evidence="2">
    <location>
        <begin position="179"/>
        <end position="296"/>
    </location>
</feature>
<dbReference type="GO" id="GO:0016787">
    <property type="term" value="F:hydrolase activity"/>
    <property type="evidence" value="ECO:0007669"/>
    <property type="project" value="UniProtKB-KW"/>
</dbReference>
<feature type="chain" id="PRO_5046793514" evidence="1">
    <location>
        <begin position="24"/>
        <end position="367"/>
    </location>
</feature>
<dbReference type="InterPro" id="IPR017853">
    <property type="entry name" value="GH"/>
</dbReference>
<name>A0ABW3K7I4_9BACT</name>
<comment type="caution">
    <text evidence="3">The sequence shown here is derived from an EMBL/GenBank/DDBJ whole genome shotgun (WGS) entry which is preliminary data.</text>
</comment>
<dbReference type="PROSITE" id="PS51257">
    <property type="entry name" value="PROKAR_LIPOPROTEIN"/>
    <property type="match status" value="1"/>
</dbReference>
<reference evidence="4" key="1">
    <citation type="journal article" date="2019" name="Int. J. Syst. Evol. Microbiol.">
        <title>The Global Catalogue of Microorganisms (GCM) 10K type strain sequencing project: providing services to taxonomists for standard genome sequencing and annotation.</title>
        <authorList>
            <consortium name="The Broad Institute Genomics Platform"/>
            <consortium name="The Broad Institute Genome Sequencing Center for Infectious Disease"/>
            <person name="Wu L."/>
            <person name="Ma J."/>
        </authorList>
    </citation>
    <scope>NUCLEOTIDE SEQUENCE [LARGE SCALE GENOMIC DNA]</scope>
    <source>
        <strain evidence="4">CCUG 58938</strain>
    </source>
</reference>
<proteinExistence type="predicted"/>
<sequence>MKQISKQLLAVILLISLFTACQKKETAQEQPTVQVPAARDIWTKEQANEWYKQWGWLRGSDFIPSSAINQLEMWQAETFDTATINRELGWAEDIGMNSMRVYLHHLAWEIDSVGFKNRVNEYLNIADKHGISTLFVLFDDCWNPTYQAGKQPDPKPGIHNSGWIRDPGDKLHEDSTLYIVLERYTKDVLSHFGKDKRIVLWDLYNEPGNSGYGNKSMPLLKKVFQWGREVNPSQPLSVGVWNKDLVDLNHYQLDNSDVTTYHNYMEPDVHKQWIDSLRSTGRPLICTEYMARTRNSRFDNVMPMLKQENIGAYNWGLVAGKTNTIYAWDTPMPDGKEPKVWFHDIFRKDGTPYSKEEVALIKKLTGK</sequence>
<keyword evidence="4" id="KW-1185">Reference proteome</keyword>
<dbReference type="Gene3D" id="3.20.20.80">
    <property type="entry name" value="Glycosidases"/>
    <property type="match status" value="1"/>
</dbReference>
<dbReference type="InterPro" id="IPR006103">
    <property type="entry name" value="Glyco_hydro_2_cat"/>
</dbReference>
<evidence type="ECO:0000259" key="2">
    <source>
        <dbReference type="Pfam" id="PF02836"/>
    </source>
</evidence>
<protein>
    <submittedName>
        <fullName evidence="3">Glycoside hydrolase family 2 TIM barrel-domain containing protein</fullName>
    </submittedName>
</protein>
<dbReference type="EMBL" id="JBHTKA010000007">
    <property type="protein sequence ID" value="MFD1001233.1"/>
    <property type="molecule type" value="Genomic_DNA"/>
</dbReference>
<dbReference type="RefSeq" id="WP_377580707.1">
    <property type="nucleotide sequence ID" value="NZ_JBHTKA010000007.1"/>
</dbReference>
<accession>A0ABW3K7I4</accession>
<dbReference type="SUPFAM" id="SSF51445">
    <property type="entry name" value="(Trans)glycosidases"/>
    <property type="match status" value="1"/>
</dbReference>
<feature type="signal peptide" evidence="1">
    <location>
        <begin position="1"/>
        <end position="23"/>
    </location>
</feature>